<dbReference type="GO" id="GO:0035658">
    <property type="term" value="C:Mon1-Ccz1 complex"/>
    <property type="evidence" value="ECO:0007669"/>
    <property type="project" value="InterPro"/>
</dbReference>
<dbReference type="STRING" id="303698.A0A1V6TGC4"/>
<protein>
    <recommendedName>
        <fullName evidence="3">CCZ1/INTU/HSP4 first Longin domain-containing protein</fullName>
    </recommendedName>
</protein>
<dbReference type="Pfam" id="PF19031">
    <property type="entry name" value="Intu_longin_1"/>
    <property type="match status" value="1"/>
</dbReference>
<dbReference type="PANTHER" id="PTHR13056">
    <property type="entry name" value="VACUOLAR FUSION PROTEIN CCZ1 HOMOLOG-RELATED"/>
    <property type="match status" value="1"/>
</dbReference>
<feature type="compositionally biased region" description="Polar residues" evidence="2">
    <location>
        <begin position="345"/>
        <end position="359"/>
    </location>
</feature>
<feature type="compositionally biased region" description="Polar residues" evidence="2">
    <location>
        <begin position="441"/>
        <end position="475"/>
    </location>
</feature>
<proteinExistence type="inferred from homology"/>
<organism evidence="4 5">
    <name type="scientific">Penicillium steckii</name>
    <dbReference type="NCBI Taxonomy" id="303698"/>
    <lineage>
        <taxon>Eukaryota</taxon>
        <taxon>Fungi</taxon>
        <taxon>Dikarya</taxon>
        <taxon>Ascomycota</taxon>
        <taxon>Pezizomycotina</taxon>
        <taxon>Eurotiomycetes</taxon>
        <taxon>Eurotiomycetidae</taxon>
        <taxon>Eurotiales</taxon>
        <taxon>Aspergillaceae</taxon>
        <taxon>Penicillium</taxon>
    </lineage>
</organism>
<feature type="domain" description="CCZ1/INTU/HSP4 first Longin" evidence="3">
    <location>
        <begin position="15"/>
        <end position="118"/>
    </location>
</feature>
<evidence type="ECO:0000313" key="5">
    <source>
        <dbReference type="Proteomes" id="UP000191285"/>
    </source>
</evidence>
<feature type="compositionally biased region" description="Basic residues" evidence="2">
    <location>
        <begin position="331"/>
        <end position="341"/>
    </location>
</feature>
<dbReference type="EMBL" id="MLKD01000006">
    <property type="protein sequence ID" value="OQE25402.1"/>
    <property type="molecule type" value="Genomic_DNA"/>
</dbReference>
<dbReference type="GO" id="GO:0016192">
    <property type="term" value="P:vesicle-mediated transport"/>
    <property type="evidence" value="ECO:0007669"/>
    <property type="project" value="InterPro"/>
</dbReference>
<accession>A0A1V6TGC4</accession>
<dbReference type="Proteomes" id="UP000191285">
    <property type="component" value="Unassembled WGS sequence"/>
</dbReference>
<gene>
    <name evidence="4" type="ORF">PENSTE_c006G10413</name>
</gene>
<keyword evidence="5" id="KW-1185">Reference proteome</keyword>
<feature type="region of interest" description="Disordered" evidence="2">
    <location>
        <begin position="622"/>
        <end position="646"/>
    </location>
</feature>
<feature type="compositionally biased region" description="Low complexity" evidence="2">
    <location>
        <begin position="569"/>
        <end position="586"/>
    </location>
</feature>
<evidence type="ECO:0000256" key="2">
    <source>
        <dbReference type="SAM" id="MobiDB-lite"/>
    </source>
</evidence>
<sequence>MPESDPDSVIPAQLSFLAIYNPTLGPTDETLEDQIVFYTSRADQQRENDSIRDGEDNKSLGDVKNERLRQIGLAQGMVNFANNFSPEKPLEYVETERARFILAQLEQDWWVVASVDLTRLPADPNQTSTKENNGGSVYQYSAREMGPPQLLLQQLRRAHSFFLLHHDVSLDALYERVGRSIFCLFLEIFWEKFSWKWELLLTGNPITEIYNGIKLAAGGELGIGVGEEEWGSGEREVLEDFVARTDGLLDLVVSRFGELALPLDDSPSTSKSNGQSPWLGLDATPLPTDGVVFSGLGSISRRSLARISHWMECIYKYGDTAYGVGRDPTSLRRRKTRRRDKQKATNDSTSRAGAQSPTTDIDRGHTPGIPRPLVVAAPQSTPETQNEPHAVDSKNEDFPSASGQGFGTETVMKYLTLGYGSAWSLPRSFSPHPVDSAAATDESTVSTQQQGENSSGTQRSSPPNENHNDPKTNSAGRFILGPRDDLDLLDDLEEESPAPESETTKPKSRIVHRFIHVYDPDENFKRLQAVIYINQPFMFTFLFDPETPSLSSPTLYSSIHHQLGPLQKPLLSSTSPTTAASRTSLSDPSDPNNRSARSQILHDFIYDPSNLTIRSSIPNIPALGIPSSHPQNPHRSPPPSQSKPGTAWSRIESLAIHHRLLTTYIETRSRPLELERTCKTSRGWWIVWVRIPQTQGPNRDSGPSTPAAPLSTASSSAALSSIDVNTTAPESAPAPAKPQEAFLVRKASDYVSPGHGRGVPIHNFQAPIFSKTITGRDDDICKSGYYAVNGSTTYVVQD</sequence>
<comment type="similarity">
    <text evidence="1">Belongs to the CCZ1 family.</text>
</comment>
<evidence type="ECO:0000256" key="1">
    <source>
        <dbReference type="ARBA" id="ARBA00005352"/>
    </source>
</evidence>
<dbReference type="InterPro" id="IPR013176">
    <property type="entry name" value="Ccz1"/>
</dbReference>
<feature type="region of interest" description="Disordered" evidence="2">
    <location>
        <begin position="325"/>
        <end position="404"/>
    </location>
</feature>
<name>A0A1V6TGC4_9EURO</name>
<feature type="compositionally biased region" description="Polar residues" evidence="2">
    <location>
        <begin position="378"/>
        <end position="387"/>
    </location>
</feature>
<feature type="region of interest" description="Disordered" evidence="2">
    <location>
        <begin position="567"/>
        <end position="594"/>
    </location>
</feature>
<feature type="region of interest" description="Disordered" evidence="2">
    <location>
        <begin position="432"/>
        <end position="482"/>
    </location>
</feature>
<evidence type="ECO:0000313" key="4">
    <source>
        <dbReference type="EMBL" id="OQE25402.1"/>
    </source>
</evidence>
<feature type="region of interest" description="Disordered" evidence="2">
    <location>
        <begin position="695"/>
        <end position="714"/>
    </location>
</feature>
<reference evidence="5" key="1">
    <citation type="journal article" date="2017" name="Nat. Microbiol.">
        <title>Global analysis of biosynthetic gene clusters reveals vast potential of secondary metabolite production in Penicillium species.</title>
        <authorList>
            <person name="Nielsen J.C."/>
            <person name="Grijseels S."/>
            <person name="Prigent S."/>
            <person name="Ji B."/>
            <person name="Dainat J."/>
            <person name="Nielsen K.F."/>
            <person name="Frisvad J.C."/>
            <person name="Workman M."/>
            <person name="Nielsen J."/>
        </authorList>
    </citation>
    <scope>NUCLEOTIDE SEQUENCE [LARGE SCALE GENOMIC DNA]</scope>
    <source>
        <strain evidence="5">IBT 24891</strain>
    </source>
</reference>
<dbReference type="PANTHER" id="PTHR13056:SF0">
    <property type="entry name" value="VACUOLAR FUSION PROTEIN CCZ1 HOMOLOG-RELATED"/>
    <property type="match status" value="1"/>
</dbReference>
<dbReference type="InterPro" id="IPR043987">
    <property type="entry name" value="CCZ1/INTU/HSP4_longin_1"/>
</dbReference>
<evidence type="ECO:0000259" key="3">
    <source>
        <dbReference type="Pfam" id="PF19031"/>
    </source>
</evidence>
<feature type="compositionally biased region" description="Low complexity" evidence="2">
    <location>
        <begin position="703"/>
        <end position="714"/>
    </location>
</feature>
<dbReference type="AlphaFoldDB" id="A0A1V6TGC4"/>
<dbReference type="OrthoDB" id="240546at2759"/>
<comment type="caution">
    <text evidence="4">The sequence shown here is derived from an EMBL/GenBank/DDBJ whole genome shotgun (WGS) entry which is preliminary data.</text>
</comment>